<dbReference type="InterPro" id="IPR001810">
    <property type="entry name" value="F-box_dom"/>
</dbReference>
<dbReference type="Pfam" id="PF24758">
    <property type="entry name" value="LRR_At5g56370"/>
    <property type="match status" value="1"/>
</dbReference>
<dbReference type="PROSITE" id="PS50181">
    <property type="entry name" value="FBOX"/>
    <property type="match status" value="1"/>
</dbReference>
<gene>
    <name evidence="2" type="ORF">Tci_669326</name>
</gene>
<protein>
    <recommendedName>
        <fullName evidence="1">F-box domain-containing protein</fullName>
    </recommendedName>
</protein>
<dbReference type="AlphaFoldDB" id="A0A699KLR9"/>
<dbReference type="EMBL" id="BKCJ010525251">
    <property type="protein sequence ID" value="GFA97354.1"/>
    <property type="molecule type" value="Genomic_DNA"/>
</dbReference>
<reference evidence="2" key="1">
    <citation type="journal article" date="2019" name="Sci. Rep.">
        <title>Draft genome of Tanacetum cinerariifolium, the natural source of mosquito coil.</title>
        <authorList>
            <person name="Yamashiro T."/>
            <person name="Shiraishi A."/>
            <person name="Satake H."/>
            <person name="Nakayama K."/>
        </authorList>
    </citation>
    <scope>NUCLEOTIDE SEQUENCE</scope>
</reference>
<dbReference type="PANTHER" id="PTHR31639:SF312">
    <property type="entry name" value="CYCLIN-LIKE F-BOX"/>
    <property type="match status" value="1"/>
</dbReference>
<dbReference type="InterPro" id="IPR055411">
    <property type="entry name" value="LRR_FXL15/At3g58940/PEG3-like"/>
</dbReference>
<sequence length="276" mass="31612">MELLHGAGKTSKLAREDVISTMPDLVITDILNRLPLKEAVRTSIVSREWRQEEGYSIELLEDINRRVMFLSNNGIKELTFMKYGETIELPTHFFSCLELKHLTLYNCHFRPMSGFRGFPNLLSLELNEVKFENYKCGEFLTRCPLLEILNVWYNIGSEIKEVDIAKLQNLKELSLTLSELHNWERITRSGIFQLIGYFPKLHELGLFFDDCKFLAETVKRVSTSFPPNLQTLTIGPAYKAANSPPAVCSSKVNLSGMVQLQLQRVMLRGSNCSEVE</sequence>
<dbReference type="InterPro" id="IPR036047">
    <property type="entry name" value="F-box-like_dom_sf"/>
</dbReference>
<dbReference type="Pfam" id="PF00646">
    <property type="entry name" value="F-box"/>
    <property type="match status" value="1"/>
</dbReference>
<feature type="non-terminal residue" evidence="2">
    <location>
        <position position="276"/>
    </location>
</feature>
<dbReference type="PANTHER" id="PTHR31639">
    <property type="entry name" value="F-BOX PROTEIN-LIKE"/>
    <property type="match status" value="1"/>
</dbReference>
<comment type="caution">
    <text evidence="2">The sequence shown here is derived from an EMBL/GenBank/DDBJ whole genome shotgun (WGS) entry which is preliminary data.</text>
</comment>
<evidence type="ECO:0000313" key="2">
    <source>
        <dbReference type="EMBL" id="GFA97354.1"/>
    </source>
</evidence>
<dbReference type="InterPro" id="IPR032675">
    <property type="entry name" value="LRR_dom_sf"/>
</dbReference>
<name>A0A699KLR9_TANCI</name>
<dbReference type="SUPFAM" id="SSF52047">
    <property type="entry name" value="RNI-like"/>
    <property type="match status" value="1"/>
</dbReference>
<organism evidence="2">
    <name type="scientific">Tanacetum cinerariifolium</name>
    <name type="common">Dalmatian daisy</name>
    <name type="synonym">Chrysanthemum cinerariifolium</name>
    <dbReference type="NCBI Taxonomy" id="118510"/>
    <lineage>
        <taxon>Eukaryota</taxon>
        <taxon>Viridiplantae</taxon>
        <taxon>Streptophyta</taxon>
        <taxon>Embryophyta</taxon>
        <taxon>Tracheophyta</taxon>
        <taxon>Spermatophyta</taxon>
        <taxon>Magnoliopsida</taxon>
        <taxon>eudicotyledons</taxon>
        <taxon>Gunneridae</taxon>
        <taxon>Pentapetalae</taxon>
        <taxon>asterids</taxon>
        <taxon>campanulids</taxon>
        <taxon>Asterales</taxon>
        <taxon>Asteraceae</taxon>
        <taxon>Asteroideae</taxon>
        <taxon>Anthemideae</taxon>
        <taxon>Anthemidinae</taxon>
        <taxon>Tanacetum</taxon>
    </lineage>
</organism>
<proteinExistence type="predicted"/>
<dbReference type="Gene3D" id="3.80.10.10">
    <property type="entry name" value="Ribonuclease Inhibitor"/>
    <property type="match status" value="1"/>
</dbReference>
<accession>A0A699KLR9</accession>
<evidence type="ECO:0000259" key="1">
    <source>
        <dbReference type="PROSITE" id="PS50181"/>
    </source>
</evidence>
<dbReference type="SUPFAM" id="SSF81383">
    <property type="entry name" value="F-box domain"/>
    <property type="match status" value="1"/>
</dbReference>
<feature type="domain" description="F-box" evidence="1">
    <location>
        <begin position="16"/>
        <end position="70"/>
    </location>
</feature>